<keyword evidence="2" id="KW-1185">Reference proteome</keyword>
<sequence>MRSGTLCSKGSIAGLFALIFNLSFLIFNSAKAQDYPRRPPDLDRLTQELFAEIQSDEVPVEDIYETLLNYYQAPLNLNAATREDLRALLLLSETQITSLLRHRAANGPLLSVYELQSIEGFDLRTIGRILPFVAVAGADARAARGPLWQRILREDNNYALLRYERVLQTRQGYTPASLYQGRPTLRYLGGPDKLALRYRASHSQDFSVGFSLEKDAGEPWAWQPGQGRVGFDYLSAHLLLQDRGRWKTLALGDYQLQFGQGLLLSSGFAVGKGAEVITTVRRSSVGVRPYAGLLENSFFRGAAATYRLAPRWEATAFASHRNVDANLRQTQDSLAAYDEFSSGLLYTGLHRTATELAGRHQLAETVGGGHLGYASANGDLAVGLTAVGTHYGTALLKRPEPYNLFEFSGKNNLALGLHYSYVWRNLLLFGETARTTGGALGTLNGLLASLGPAVDAAVLVRHYPADFHSLYGNAFGENYRNINESGVYFGLKVRPAPRWEISTYYDQFSFPWLRYRVGAPTAGHDALLRLAYTPSKTTILSAQLRQRLKPRNLPTSPDRPVPLPGNYVQQSLLIYYDAAISPALEVRTRLQAARVRLDDGLPWQAGYVLAQDVAYRFGRALKLTARYAVFDADDYDARQYVYESDVWLAVSVPALYGQGTRAYALAEIRLGKPLTLWLRYAETRYRHQATVGTGLETIQGPVRGEVKAQLRYKF</sequence>
<evidence type="ECO:0000313" key="1">
    <source>
        <dbReference type="EMBL" id="NRT17204.1"/>
    </source>
</evidence>
<comment type="caution">
    <text evidence="1">The sequence shown here is derived from an EMBL/GenBank/DDBJ whole genome shotgun (WGS) entry which is preliminary data.</text>
</comment>
<dbReference type="RefSeq" id="WP_317170999.1">
    <property type="nucleotide sequence ID" value="NZ_JABSNP010000001.1"/>
</dbReference>
<accession>A0ABX2FJ95</accession>
<gene>
    <name evidence="1" type="ORF">HNP98_000007</name>
</gene>
<reference evidence="1 2" key="1">
    <citation type="submission" date="2020-05" db="EMBL/GenBank/DDBJ databases">
        <title>Genomic Encyclopedia of Type Strains, Phase IV (KMG-V): Genome sequencing to study the core and pangenomes of soil and plant-associated prokaryotes.</title>
        <authorList>
            <person name="Whitman W."/>
        </authorList>
    </citation>
    <scope>NUCLEOTIDE SEQUENCE [LARGE SCALE GENOMIC DNA]</scope>
    <source>
        <strain evidence="1 2">9A</strain>
    </source>
</reference>
<proteinExistence type="predicted"/>
<dbReference type="Proteomes" id="UP000779507">
    <property type="component" value="Unassembled WGS sequence"/>
</dbReference>
<dbReference type="SUPFAM" id="SSF47781">
    <property type="entry name" value="RuvA domain 2-like"/>
    <property type="match status" value="1"/>
</dbReference>
<dbReference type="InterPro" id="IPR010994">
    <property type="entry name" value="RuvA_2-like"/>
</dbReference>
<evidence type="ECO:0008006" key="3">
    <source>
        <dbReference type="Google" id="ProtNLM"/>
    </source>
</evidence>
<organism evidence="1 2">
    <name type="scientific">Hymenobacter caeli</name>
    <dbReference type="NCBI Taxonomy" id="2735894"/>
    <lineage>
        <taxon>Bacteria</taxon>
        <taxon>Pseudomonadati</taxon>
        <taxon>Bacteroidota</taxon>
        <taxon>Cytophagia</taxon>
        <taxon>Cytophagales</taxon>
        <taxon>Hymenobacteraceae</taxon>
        <taxon>Hymenobacter</taxon>
    </lineage>
</organism>
<name>A0ABX2FJ95_9BACT</name>
<dbReference type="EMBL" id="JABSNP010000001">
    <property type="protein sequence ID" value="NRT17204.1"/>
    <property type="molecule type" value="Genomic_DNA"/>
</dbReference>
<evidence type="ECO:0000313" key="2">
    <source>
        <dbReference type="Proteomes" id="UP000779507"/>
    </source>
</evidence>
<protein>
    <recommendedName>
        <fullName evidence="3">Helix-hairpin-helix domain-containing protein</fullName>
    </recommendedName>
</protein>